<gene>
    <name evidence="1" type="ORF">DPMN_181331</name>
</gene>
<dbReference type="AlphaFoldDB" id="A0A9D4DDB5"/>
<accession>A0A9D4DDB5</accession>
<evidence type="ECO:0000313" key="2">
    <source>
        <dbReference type="Proteomes" id="UP000828390"/>
    </source>
</evidence>
<organism evidence="1 2">
    <name type="scientific">Dreissena polymorpha</name>
    <name type="common">Zebra mussel</name>
    <name type="synonym">Mytilus polymorpha</name>
    <dbReference type="NCBI Taxonomy" id="45954"/>
    <lineage>
        <taxon>Eukaryota</taxon>
        <taxon>Metazoa</taxon>
        <taxon>Spiralia</taxon>
        <taxon>Lophotrochozoa</taxon>
        <taxon>Mollusca</taxon>
        <taxon>Bivalvia</taxon>
        <taxon>Autobranchia</taxon>
        <taxon>Heteroconchia</taxon>
        <taxon>Euheterodonta</taxon>
        <taxon>Imparidentia</taxon>
        <taxon>Neoheterodontei</taxon>
        <taxon>Myida</taxon>
        <taxon>Dreissenoidea</taxon>
        <taxon>Dreissenidae</taxon>
        <taxon>Dreissena</taxon>
    </lineage>
</organism>
<comment type="caution">
    <text evidence="1">The sequence shown here is derived from an EMBL/GenBank/DDBJ whole genome shotgun (WGS) entry which is preliminary data.</text>
</comment>
<name>A0A9D4DDB5_DREPO</name>
<dbReference type="EMBL" id="JAIWYP010000010">
    <property type="protein sequence ID" value="KAH3746913.1"/>
    <property type="molecule type" value="Genomic_DNA"/>
</dbReference>
<sequence length="152" mass="17007">MAYGGSNTKLDTLNDIQKTLEDATDKLITNSAESTRFYRETKQQISRLPDIKKEYIVFKTEMIIDAACELRKSVDSVEKQAVDIQMLALKELADVPKREHTGRKFIDRDSGLGLSVDSTVLLASTSSFIAHPSDDMTDSVDFITMDPITLDK</sequence>
<proteinExistence type="predicted"/>
<reference evidence="1" key="1">
    <citation type="journal article" date="2019" name="bioRxiv">
        <title>The Genome of the Zebra Mussel, Dreissena polymorpha: A Resource for Invasive Species Research.</title>
        <authorList>
            <person name="McCartney M.A."/>
            <person name="Auch B."/>
            <person name="Kono T."/>
            <person name="Mallez S."/>
            <person name="Zhang Y."/>
            <person name="Obille A."/>
            <person name="Becker A."/>
            <person name="Abrahante J.E."/>
            <person name="Garbe J."/>
            <person name="Badalamenti J.P."/>
            <person name="Herman A."/>
            <person name="Mangelson H."/>
            <person name="Liachko I."/>
            <person name="Sullivan S."/>
            <person name="Sone E.D."/>
            <person name="Koren S."/>
            <person name="Silverstein K.A.T."/>
            <person name="Beckman K.B."/>
            <person name="Gohl D.M."/>
        </authorList>
    </citation>
    <scope>NUCLEOTIDE SEQUENCE</scope>
    <source>
        <strain evidence="1">Duluth1</strain>
        <tissue evidence="1">Whole animal</tissue>
    </source>
</reference>
<protein>
    <submittedName>
        <fullName evidence="1">Uncharacterized protein</fullName>
    </submittedName>
</protein>
<reference evidence="1" key="2">
    <citation type="submission" date="2020-11" db="EMBL/GenBank/DDBJ databases">
        <authorList>
            <person name="McCartney M.A."/>
            <person name="Auch B."/>
            <person name="Kono T."/>
            <person name="Mallez S."/>
            <person name="Becker A."/>
            <person name="Gohl D.M."/>
            <person name="Silverstein K.A.T."/>
            <person name="Koren S."/>
            <person name="Bechman K.B."/>
            <person name="Herman A."/>
            <person name="Abrahante J.E."/>
            <person name="Garbe J."/>
        </authorList>
    </citation>
    <scope>NUCLEOTIDE SEQUENCE</scope>
    <source>
        <strain evidence="1">Duluth1</strain>
        <tissue evidence="1">Whole animal</tissue>
    </source>
</reference>
<keyword evidence="2" id="KW-1185">Reference proteome</keyword>
<evidence type="ECO:0000313" key="1">
    <source>
        <dbReference type="EMBL" id="KAH3746913.1"/>
    </source>
</evidence>
<dbReference type="Proteomes" id="UP000828390">
    <property type="component" value="Unassembled WGS sequence"/>
</dbReference>